<evidence type="ECO:0000313" key="2">
    <source>
        <dbReference type="Proteomes" id="UP000293434"/>
    </source>
</evidence>
<dbReference type="Proteomes" id="UP000293434">
    <property type="component" value="Unassembled WGS sequence"/>
</dbReference>
<dbReference type="EMBL" id="RQTC01000047">
    <property type="protein sequence ID" value="RZH94872.1"/>
    <property type="molecule type" value="Genomic_DNA"/>
</dbReference>
<protein>
    <submittedName>
        <fullName evidence="1">Uncharacterized protein</fullName>
    </submittedName>
</protein>
<gene>
    <name evidence="1" type="ORF">EIG94_03620</name>
</gene>
<sequence length="64" mass="7804">MSELLCHSNHMKVVNICKYNYQTQLKFVLIYTIHIKKLTELSMKNESIIYFKFIEVKIFEIKYI</sequence>
<accession>A0AB74E4H9</accession>
<evidence type="ECO:0000313" key="1">
    <source>
        <dbReference type="EMBL" id="RZH94872.1"/>
    </source>
</evidence>
<reference evidence="1 2" key="1">
    <citation type="submission" date="2018-11" db="EMBL/GenBank/DDBJ databases">
        <title>Genomic profiling of Staphylococcus species from a Poultry farm system in KwaZulu-Natal, South Africa.</title>
        <authorList>
            <person name="Amoako D.G."/>
            <person name="Somboro A.M."/>
            <person name="Abia A.L.K."/>
            <person name="Bester L.A."/>
            <person name="Essack S.Y."/>
        </authorList>
    </citation>
    <scope>NUCLEOTIDE SEQUENCE [LARGE SCALE GENOMIC DNA]</scope>
    <source>
        <strain evidence="1 2">SA9</strain>
    </source>
</reference>
<proteinExistence type="predicted"/>
<dbReference type="AlphaFoldDB" id="A0AB74E4H9"/>
<organism evidence="1 2">
    <name type="scientific">Staphylococcus aureus</name>
    <dbReference type="NCBI Taxonomy" id="1280"/>
    <lineage>
        <taxon>Bacteria</taxon>
        <taxon>Bacillati</taxon>
        <taxon>Bacillota</taxon>
        <taxon>Bacilli</taxon>
        <taxon>Bacillales</taxon>
        <taxon>Staphylococcaceae</taxon>
        <taxon>Staphylococcus</taxon>
    </lineage>
</organism>
<name>A0AB74E4H9_STAAU</name>
<comment type="caution">
    <text evidence="1">The sequence shown here is derived from an EMBL/GenBank/DDBJ whole genome shotgun (WGS) entry which is preliminary data.</text>
</comment>